<evidence type="ECO:0000313" key="2">
    <source>
        <dbReference type="Proteomes" id="UP000073492"/>
    </source>
</evidence>
<name>A0A139I9A7_9PEZI</name>
<organism evidence="1 2">
    <name type="scientific">Pseudocercospora musae</name>
    <dbReference type="NCBI Taxonomy" id="113226"/>
    <lineage>
        <taxon>Eukaryota</taxon>
        <taxon>Fungi</taxon>
        <taxon>Dikarya</taxon>
        <taxon>Ascomycota</taxon>
        <taxon>Pezizomycotina</taxon>
        <taxon>Dothideomycetes</taxon>
        <taxon>Dothideomycetidae</taxon>
        <taxon>Mycosphaerellales</taxon>
        <taxon>Mycosphaerellaceae</taxon>
        <taxon>Pseudocercospora</taxon>
    </lineage>
</organism>
<protein>
    <submittedName>
        <fullName evidence="1">Uncharacterized protein</fullName>
    </submittedName>
</protein>
<dbReference type="AlphaFoldDB" id="A0A139I9A7"/>
<reference evidence="1 2" key="1">
    <citation type="submission" date="2015-07" db="EMBL/GenBank/DDBJ databases">
        <title>Comparative genomics of the Sigatoka disease complex on banana suggests a link between parallel evolutionary changes in Pseudocercospora fijiensis and Pseudocercospora eumusae and increased virulence on the banana host.</title>
        <authorList>
            <person name="Chang T.-C."/>
            <person name="Salvucci A."/>
            <person name="Crous P.W."/>
            <person name="Stergiopoulos I."/>
        </authorList>
    </citation>
    <scope>NUCLEOTIDE SEQUENCE [LARGE SCALE GENOMIC DNA]</scope>
    <source>
        <strain evidence="1 2">CBS 116634</strain>
    </source>
</reference>
<accession>A0A139I9A7</accession>
<keyword evidence="2" id="KW-1185">Reference proteome</keyword>
<proteinExistence type="predicted"/>
<gene>
    <name evidence="1" type="ORF">AC579_9462</name>
</gene>
<sequence>MVPASHYGCSFQALADIDSMLKWEKGTVQCVKIFVEASAEICIFTIPFFPIVSLVVKILHGFEQGVTNFPRILFVQPLQCDHHILHPDPGPVVGDIAPVIVFQHAIDKHNESMQTADYWLRPGAVRFGQLYRAETKRIPAPYGSRRCSLRTQPAITFLQF</sequence>
<comment type="caution">
    <text evidence="1">The sequence shown here is derived from an EMBL/GenBank/DDBJ whole genome shotgun (WGS) entry which is preliminary data.</text>
</comment>
<dbReference type="EMBL" id="LFZO01000205">
    <property type="protein sequence ID" value="KXT11341.1"/>
    <property type="molecule type" value="Genomic_DNA"/>
</dbReference>
<dbReference type="OrthoDB" id="5358475at2759"/>
<evidence type="ECO:0000313" key="1">
    <source>
        <dbReference type="EMBL" id="KXT11341.1"/>
    </source>
</evidence>
<dbReference type="Proteomes" id="UP000073492">
    <property type="component" value="Unassembled WGS sequence"/>
</dbReference>